<keyword evidence="3" id="KW-1185">Reference proteome</keyword>
<evidence type="ECO:0000313" key="3">
    <source>
        <dbReference type="Proteomes" id="UP000799772"/>
    </source>
</evidence>
<dbReference type="Proteomes" id="UP000799772">
    <property type="component" value="Unassembled WGS sequence"/>
</dbReference>
<name>A0A9P4M6D0_9PEZI</name>
<sequence length="487" mass="54968">MKAKPPPVMEMKVTFFNEEEGKQQGVWAMKLQNNWYCILGQTKPGIGEYSVWSPSKGYKTPFKFVKVKGQEMGRESGEHTADLKLNISAPPIVTLPAARQSKTSGDFPTSRLDHINQRQCLKMSSSTDAPPSEILKAHQIIGRPGHEWQQIIRERLRRNRVNYDTDVVVKLSFPGGISGYCAYCHFRKDNERICVSKILPQPLRITDNLYAFVLFIDAEHMCLISQPDQYGYLHFLRQDGKYSEQLAVRVQMPIYATEATLKLPPSGPSYANITEHTPYTISSQVDDDVKVGAQQHHEASHVTSQRNTSGKGVLSLAANQFEDIGADSVFSADEPTASRAETIFSFPATPRSSSTHSFQQKEPRNPSSWTPTQTQRICSNASYNDSASPAQGFSARCINPAARSNGDDTESGRSRKRPRSESQYSALPLDQLADIIEEKRGHLAYIEEKMQKITEEEMHMRRKYLFTIRNLDDEIADKEQLMRRLGD</sequence>
<comment type="caution">
    <text evidence="2">The sequence shown here is derived from an EMBL/GenBank/DDBJ whole genome shotgun (WGS) entry which is preliminary data.</text>
</comment>
<evidence type="ECO:0000313" key="2">
    <source>
        <dbReference type="EMBL" id="KAF2099118.1"/>
    </source>
</evidence>
<gene>
    <name evidence="2" type="ORF">NA57DRAFT_76351</name>
</gene>
<organism evidence="2 3">
    <name type="scientific">Rhizodiscina lignyota</name>
    <dbReference type="NCBI Taxonomy" id="1504668"/>
    <lineage>
        <taxon>Eukaryota</taxon>
        <taxon>Fungi</taxon>
        <taxon>Dikarya</taxon>
        <taxon>Ascomycota</taxon>
        <taxon>Pezizomycotina</taxon>
        <taxon>Dothideomycetes</taxon>
        <taxon>Pleosporomycetidae</taxon>
        <taxon>Aulographales</taxon>
        <taxon>Rhizodiscinaceae</taxon>
        <taxon>Rhizodiscina</taxon>
    </lineage>
</organism>
<evidence type="ECO:0000256" key="1">
    <source>
        <dbReference type="SAM" id="MobiDB-lite"/>
    </source>
</evidence>
<dbReference type="AlphaFoldDB" id="A0A9P4M6D0"/>
<feature type="region of interest" description="Disordered" evidence="1">
    <location>
        <begin position="346"/>
        <end position="374"/>
    </location>
</feature>
<feature type="region of interest" description="Disordered" evidence="1">
    <location>
        <begin position="397"/>
        <end position="426"/>
    </location>
</feature>
<accession>A0A9P4M6D0</accession>
<feature type="compositionally biased region" description="Polar residues" evidence="1">
    <location>
        <begin position="365"/>
        <end position="374"/>
    </location>
</feature>
<dbReference type="EMBL" id="ML978126">
    <property type="protein sequence ID" value="KAF2099118.1"/>
    <property type="molecule type" value="Genomic_DNA"/>
</dbReference>
<protein>
    <submittedName>
        <fullName evidence="2">Uncharacterized protein</fullName>
    </submittedName>
</protein>
<reference evidence="2" key="1">
    <citation type="journal article" date="2020" name="Stud. Mycol.">
        <title>101 Dothideomycetes genomes: a test case for predicting lifestyles and emergence of pathogens.</title>
        <authorList>
            <person name="Haridas S."/>
            <person name="Albert R."/>
            <person name="Binder M."/>
            <person name="Bloem J."/>
            <person name="Labutti K."/>
            <person name="Salamov A."/>
            <person name="Andreopoulos B."/>
            <person name="Baker S."/>
            <person name="Barry K."/>
            <person name="Bills G."/>
            <person name="Bluhm B."/>
            <person name="Cannon C."/>
            <person name="Castanera R."/>
            <person name="Culley D."/>
            <person name="Daum C."/>
            <person name="Ezra D."/>
            <person name="Gonzalez J."/>
            <person name="Henrissat B."/>
            <person name="Kuo A."/>
            <person name="Liang C."/>
            <person name="Lipzen A."/>
            <person name="Lutzoni F."/>
            <person name="Magnuson J."/>
            <person name="Mondo S."/>
            <person name="Nolan M."/>
            <person name="Ohm R."/>
            <person name="Pangilinan J."/>
            <person name="Park H.-J."/>
            <person name="Ramirez L."/>
            <person name="Alfaro M."/>
            <person name="Sun H."/>
            <person name="Tritt A."/>
            <person name="Yoshinaga Y."/>
            <person name="Zwiers L.-H."/>
            <person name="Turgeon B."/>
            <person name="Goodwin S."/>
            <person name="Spatafora J."/>
            <person name="Crous P."/>
            <person name="Grigoriev I."/>
        </authorList>
    </citation>
    <scope>NUCLEOTIDE SEQUENCE</scope>
    <source>
        <strain evidence="2">CBS 133067</strain>
    </source>
</reference>
<proteinExistence type="predicted"/>